<name>A0A974SMM8_9HYPH</name>
<protein>
    <submittedName>
        <fullName evidence="8">Zinc-dependent alcohol dehydrogenase family protein</fullName>
    </submittedName>
</protein>
<reference evidence="8 9" key="1">
    <citation type="submission" date="2020-10" db="EMBL/GenBank/DDBJ databases">
        <title>Degradation of 1,4-Dioxane by Xanthobacter sp. YN2, via a Novel Group-2 Soluble Di-Iron Monooxygenase.</title>
        <authorList>
            <person name="Ma F."/>
            <person name="Wang Y."/>
            <person name="Yang J."/>
            <person name="Guo H."/>
            <person name="Su D."/>
            <person name="Yu L."/>
        </authorList>
    </citation>
    <scope>NUCLEOTIDE SEQUENCE [LARGE SCALE GENOMIC DNA]</scope>
    <source>
        <strain evidence="8 9">YN2</strain>
        <plasmid evidence="8 9">unnamed1</plasmid>
    </source>
</reference>
<dbReference type="InterPro" id="IPR013154">
    <property type="entry name" value="ADH-like_N"/>
</dbReference>
<dbReference type="InterPro" id="IPR002328">
    <property type="entry name" value="ADH_Zn_CS"/>
</dbReference>
<evidence type="ECO:0000256" key="3">
    <source>
        <dbReference type="ARBA" id="ARBA00022723"/>
    </source>
</evidence>
<evidence type="ECO:0000313" key="8">
    <source>
        <dbReference type="EMBL" id="QRG09938.1"/>
    </source>
</evidence>
<dbReference type="InterPro" id="IPR011032">
    <property type="entry name" value="GroES-like_sf"/>
</dbReference>
<comment type="cofactor">
    <cofactor evidence="1 6">
        <name>Zn(2+)</name>
        <dbReference type="ChEBI" id="CHEBI:29105"/>
    </cofactor>
</comment>
<dbReference type="InterPro" id="IPR020843">
    <property type="entry name" value="ER"/>
</dbReference>
<keyword evidence="9" id="KW-1185">Reference proteome</keyword>
<dbReference type="SUPFAM" id="SSF51735">
    <property type="entry name" value="NAD(P)-binding Rossmann-fold domains"/>
    <property type="match status" value="1"/>
</dbReference>
<dbReference type="Gene3D" id="3.40.50.720">
    <property type="entry name" value="NAD(P)-binding Rossmann-like Domain"/>
    <property type="match status" value="1"/>
</dbReference>
<evidence type="ECO:0000256" key="4">
    <source>
        <dbReference type="ARBA" id="ARBA00022833"/>
    </source>
</evidence>
<evidence type="ECO:0000256" key="1">
    <source>
        <dbReference type="ARBA" id="ARBA00001947"/>
    </source>
</evidence>
<evidence type="ECO:0000256" key="6">
    <source>
        <dbReference type="RuleBase" id="RU361277"/>
    </source>
</evidence>
<keyword evidence="5" id="KW-0560">Oxidoreductase</keyword>
<gene>
    <name evidence="8" type="ORF">EZH22_29760</name>
</gene>
<dbReference type="PANTHER" id="PTHR42813">
    <property type="entry name" value="ZINC-TYPE ALCOHOL DEHYDROGENASE-LIKE"/>
    <property type="match status" value="1"/>
</dbReference>
<dbReference type="PANTHER" id="PTHR42813:SF4">
    <property type="entry name" value="NADP-DEPENDENT ISOPROPANOL DEHYDROGENASE"/>
    <property type="match status" value="1"/>
</dbReference>
<dbReference type="GO" id="GO:0016616">
    <property type="term" value="F:oxidoreductase activity, acting on the CH-OH group of donors, NAD or NADP as acceptor"/>
    <property type="evidence" value="ECO:0007669"/>
    <property type="project" value="UniProtKB-ARBA"/>
</dbReference>
<evidence type="ECO:0000313" key="9">
    <source>
        <dbReference type="Proteomes" id="UP000596427"/>
    </source>
</evidence>
<dbReference type="CDD" id="cd08286">
    <property type="entry name" value="FDH_like_ADH2"/>
    <property type="match status" value="1"/>
</dbReference>
<dbReference type="KEGG" id="xdi:EZH22_29760"/>
<dbReference type="Pfam" id="PF08240">
    <property type="entry name" value="ADH_N"/>
    <property type="match status" value="1"/>
</dbReference>
<comment type="similarity">
    <text evidence="2 6">Belongs to the zinc-containing alcohol dehydrogenase family.</text>
</comment>
<dbReference type="PROSITE" id="PS00059">
    <property type="entry name" value="ADH_ZINC"/>
    <property type="match status" value="1"/>
</dbReference>
<dbReference type="Pfam" id="PF00107">
    <property type="entry name" value="ADH_zinc_N"/>
    <property type="match status" value="1"/>
</dbReference>
<keyword evidence="3 6" id="KW-0479">Metal-binding</keyword>
<organism evidence="8 9">
    <name type="scientific">Xanthobacter dioxanivorans</name>
    <dbReference type="NCBI Taxonomy" id="2528964"/>
    <lineage>
        <taxon>Bacteria</taxon>
        <taxon>Pseudomonadati</taxon>
        <taxon>Pseudomonadota</taxon>
        <taxon>Alphaproteobacteria</taxon>
        <taxon>Hyphomicrobiales</taxon>
        <taxon>Xanthobacteraceae</taxon>
        <taxon>Xanthobacter</taxon>
    </lineage>
</organism>
<dbReference type="InterPro" id="IPR036291">
    <property type="entry name" value="NAD(P)-bd_dom_sf"/>
</dbReference>
<sequence length="347" mass="36581">MKGAVYDAKGGIEWKEVPKPKIEDPTDAIVRITKTTVCGTDLHILRGDVPSVTEGRVLGHEGVGVVEEVGSSVTRIKPGDRVVISAISSCGSCYQCKKGLGCHCEAKDGGWVLGNLLNGTQAHYTRVPHADNGLHVIPDGVDEEAAVMLSDILPTGFEVGVLAGNVQPGSNVVIVGAGPVGLAALVTAQFYSPASIIVIDTDDPRLEAAERLGATRTINPSKEDYAAVVKELTDGYGADTVIECVGIPETFDMCQKLVAKGGNIANIGVHGTAVDLHLQDLWNANIVISTGYVTTNSTQMLMKTVASGKIRPEEFVTHHFALDDIEEAYRVFGAAAKNKALKLILSA</sequence>
<dbReference type="EMBL" id="CP063363">
    <property type="protein sequence ID" value="QRG09938.1"/>
    <property type="molecule type" value="Genomic_DNA"/>
</dbReference>
<proteinExistence type="inferred from homology"/>
<evidence type="ECO:0000256" key="5">
    <source>
        <dbReference type="ARBA" id="ARBA00023002"/>
    </source>
</evidence>
<dbReference type="AlphaFoldDB" id="A0A974SMM8"/>
<dbReference type="GO" id="GO:0008270">
    <property type="term" value="F:zinc ion binding"/>
    <property type="evidence" value="ECO:0007669"/>
    <property type="project" value="InterPro"/>
</dbReference>
<keyword evidence="4 6" id="KW-0862">Zinc</keyword>
<dbReference type="RefSeq" id="WP_203196851.1">
    <property type="nucleotide sequence ID" value="NZ_CP063363.1"/>
</dbReference>
<dbReference type="Proteomes" id="UP000596427">
    <property type="component" value="Plasmid unnamed1"/>
</dbReference>
<dbReference type="Gene3D" id="3.90.180.10">
    <property type="entry name" value="Medium-chain alcohol dehydrogenases, catalytic domain"/>
    <property type="match status" value="1"/>
</dbReference>
<evidence type="ECO:0000256" key="2">
    <source>
        <dbReference type="ARBA" id="ARBA00008072"/>
    </source>
</evidence>
<accession>A0A974SMM8</accession>
<dbReference type="SMART" id="SM00829">
    <property type="entry name" value="PKS_ER"/>
    <property type="match status" value="1"/>
</dbReference>
<keyword evidence="8" id="KW-0614">Plasmid</keyword>
<evidence type="ECO:0000259" key="7">
    <source>
        <dbReference type="SMART" id="SM00829"/>
    </source>
</evidence>
<dbReference type="SUPFAM" id="SSF50129">
    <property type="entry name" value="GroES-like"/>
    <property type="match status" value="1"/>
</dbReference>
<geneLocation type="plasmid" evidence="8 9">
    <name>unnamed1</name>
</geneLocation>
<feature type="domain" description="Enoyl reductase (ER)" evidence="7">
    <location>
        <begin position="10"/>
        <end position="345"/>
    </location>
</feature>
<dbReference type="InterPro" id="IPR013149">
    <property type="entry name" value="ADH-like_C"/>
</dbReference>